<evidence type="ECO:0000256" key="3">
    <source>
        <dbReference type="ARBA" id="ARBA00022554"/>
    </source>
</evidence>
<dbReference type="InterPro" id="IPR045156">
    <property type="entry name" value="Vac8"/>
</dbReference>
<evidence type="ECO:0000256" key="4">
    <source>
        <dbReference type="ARBA" id="ARBA00022737"/>
    </source>
</evidence>
<evidence type="ECO:0000313" key="10">
    <source>
        <dbReference type="EMBL" id="SPC86382.1"/>
    </source>
</evidence>
<dbReference type="PANTHER" id="PTHR47249:SF1">
    <property type="entry name" value="VACUOLAR PROTEIN 8"/>
    <property type="match status" value="1"/>
</dbReference>
<reference evidence="10" key="1">
    <citation type="submission" date="2018-02" db="EMBL/GenBank/DDBJ databases">
        <authorList>
            <person name="Cohen D.B."/>
            <person name="Kent A.D."/>
        </authorList>
    </citation>
    <scope>NUCLEOTIDE SEQUENCE</scope>
</reference>
<evidence type="ECO:0000256" key="5">
    <source>
        <dbReference type="ARBA" id="ARBA00023136"/>
    </source>
</evidence>
<dbReference type="GO" id="GO:0005774">
    <property type="term" value="C:vacuolar membrane"/>
    <property type="evidence" value="ECO:0007669"/>
    <property type="project" value="UniProtKB-SubCell"/>
</dbReference>
<evidence type="ECO:0000256" key="7">
    <source>
        <dbReference type="ARBA" id="ARBA00026209"/>
    </source>
</evidence>
<evidence type="ECO:0000256" key="6">
    <source>
        <dbReference type="ARBA" id="ARBA00023288"/>
    </source>
</evidence>
<proteinExistence type="inferred from homology"/>
<feature type="repeat" description="ARM" evidence="8">
    <location>
        <begin position="256"/>
        <end position="298"/>
    </location>
</feature>
<dbReference type="PROSITE" id="PS50176">
    <property type="entry name" value="ARM_REPEAT"/>
    <property type="match status" value="2"/>
</dbReference>
<dbReference type="InterPro" id="IPR016024">
    <property type="entry name" value="ARM-type_fold"/>
</dbReference>
<keyword evidence="3" id="KW-0926">Vacuole</keyword>
<dbReference type="SMART" id="SM00185">
    <property type="entry name" value="ARM"/>
    <property type="match status" value="4"/>
</dbReference>
<sequence length="510" mass="57240">MLASEQTAEAWKLTKIISLVMFRTPFFRKVLADMTQMYEKKMAELIKQIDDERARSECAEEQLALMKKLLSEHQKSIQKHQMENSTYQKVLADTTQMYEKKISELVKQLQDEHAHFECPEEQLGLAKKLLSDHQNSRQRQKGIDELALKLQEMYQLHENTLSELQSLKSENKDLLLEKAQINDELHSVRHRLLDEEKQRKAIENELVKLKRAVPENENDFEDKKSYMKEDLSKGSSEFGNRMGSYRSNPLRETLSVGLQKILQLLTSEDSDVQIHAVKVVANLAAEDINQKRIVEEGGLDALLMLLRSSENATILRVASGAIANLAMNEMNQGLIMDKGGALLLAKTASKTDDPQTLRMVAGALANLCGNEKLLTMLKEDGGIKALLGMVRSGSSEVIAQVARGLANFAKCESRGVIQGHRIGCSLLIDDGSLKWLIANSNTTSVSTRRHIELALCHLAQNKDNAKDFISGGGVKVLIQISEESSREDIRNLAKKMLRLNPSLQAEMHAQ</sequence>
<keyword evidence="9" id="KW-0175">Coiled coil</keyword>
<comment type="similarity">
    <text evidence="2">Belongs to the beta-catenin family.</text>
</comment>
<gene>
    <name evidence="10" type="ORF">FSB_LOCUS14264</name>
</gene>
<evidence type="ECO:0000256" key="2">
    <source>
        <dbReference type="ARBA" id="ARBA00005462"/>
    </source>
</evidence>
<accession>A0A2N9FGP6</accession>
<keyword evidence="5" id="KW-0472">Membrane</keyword>
<keyword evidence="6" id="KW-0449">Lipoprotein</keyword>
<dbReference type="AlphaFoldDB" id="A0A2N9FGP6"/>
<feature type="repeat" description="ARM" evidence="8">
    <location>
        <begin position="297"/>
        <end position="340"/>
    </location>
</feature>
<dbReference type="GO" id="GO:0043495">
    <property type="term" value="F:protein-membrane adaptor activity"/>
    <property type="evidence" value="ECO:0007669"/>
    <property type="project" value="InterPro"/>
</dbReference>
<dbReference type="InterPro" id="IPR000225">
    <property type="entry name" value="Armadillo"/>
</dbReference>
<dbReference type="PANTHER" id="PTHR47249">
    <property type="entry name" value="VACUOLAR PROTEIN 8"/>
    <property type="match status" value="1"/>
</dbReference>
<name>A0A2N9FGP6_FAGSY</name>
<protein>
    <recommendedName>
        <fullName evidence="7">Vacuolar protein 8</fullName>
    </recommendedName>
</protein>
<dbReference type="Gene3D" id="1.25.10.10">
    <property type="entry name" value="Leucine-rich Repeat Variant"/>
    <property type="match status" value="2"/>
</dbReference>
<dbReference type="Pfam" id="PF00514">
    <property type="entry name" value="Arm"/>
    <property type="match status" value="1"/>
</dbReference>
<evidence type="ECO:0000256" key="1">
    <source>
        <dbReference type="ARBA" id="ARBA00004592"/>
    </source>
</evidence>
<organism evidence="10">
    <name type="scientific">Fagus sylvatica</name>
    <name type="common">Beechnut</name>
    <dbReference type="NCBI Taxonomy" id="28930"/>
    <lineage>
        <taxon>Eukaryota</taxon>
        <taxon>Viridiplantae</taxon>
        <taxon>Streptophyta</taxon>
        <taxon>Embryophyta</taxon>
        <taxon>Tracheophyta</taxon>
        <taxon>Spermatophyta</taxon>
        <taxon>Magnoliopsida</taxon>
        <taxon>eudicotyledons</taxon>
        <taxon>Gunneridae</taxon>
        <taxon>Pentapetalae</taxon>
        <taxon>rosids</taxon>
        <taxon>fabids</taxon>
        <taxon>Fagales</taxon>
        <taxon>Fagaceae</taxon>
        <taxon>Fagus</taxon>
    </lineage>
</organism>
<keyword evidence="4" id="KW-0677">Repeat</keyword>
<feature type="coiled-coil region" evidence="9">
    <location>
        <begin position="35"/>
        <end position="69"/>
    </location>
</feature>
<dbReference type="EMBL" id="OIVN01000846">
    <property type="protein sequence ID" value="SPC86382.1"/>
    <property type="molecule type" value="Genomic_DNA"/>
</dbReference>
<comment type="subcellular location">
    <subcellularLocation>
        <location evidence="1">Vacuole membrane</location>
        <topology evidence="1">Lipid-anchor</topology>
    </subcellularLocation>
</comment>
<evidence type="ECO:0000256" key="8">
    <source>
        <dbReference type="PROSITE-ProRule" id="PRU00259"/>
    </source>
</evidence>
<feature type="coiled-coil region" evidence="9">
    <location>
        <begin position="150"/>
        <end position="219"/>
    </location>
</feature>
<dbReference type="SUPFAM" id="SSF48371">
    <property type="entry name" value="ARM repeat"/>
    <property type="match status" value="1"/>
</dbReference>
<dbReference type="GO" id="GO:0071562">
    <property type="term" value="P:nucleus-vacuole junction assembly"/>
    <property type="evidence" value="ECO:0007669"/>
    <property type="project" value="InterPro"/>
</dbReference>
<dbReference type="InterPro" id="IPR011989">
    <property type="entry name" value="ARM-like"/>
</dbReference>
<evidence type="ECO:0000256" key="9">
    <source>
        <dbReference type="SAM" id="Coils"/>
    </source>
</evidence>